<dbReference type="SUPFAM" id="SSF82927">
    <property type="entry name" value="Cysteine-rich DNA binding domain, (DM domain)"/>
    <property type="match status" value="2"/>
</dbReference>
<protein>
    <submittedName>
        <fullName evidence="8">IDMY</fullName>
    </submittedName>
</protein>
<dbReference type="PROSITE" id="PS40000">
    <property type="entry name" value="DM_1"/>
    <property type="match status" value="1"/>
</dbReference>
<comment type="subcellular location">
    <subcellularLocation>
        <location evidence="5">Nucleus</location>
    </subcellularLocation>
</comment>
<evidence type="ECO:0000256" key="5">
    <source>
        <dbReference type="PROSITE-ProRule" id="PRU00070"/>
    </source>
</evidence>
<proteinExistence type="evidence at transcript level"/>
<evidence type="ECO:0000259" key="7">
    <source>
        <dbReference type="PROSITE" id="PS50809"/>
    </source>
</evidence>
<dbReference type="GO" id="GO:0046872">
    <property type="term" value="F:metal ion binding"/>
    <property type="evidence" value="ECO:0007669"/>
    <property type="project" value="UniProtKB-KW"/>
</dbReference>
<dbReference type="AlphaFoldDB" id="A0A286QJW3"/>
<dbReference type="Pfam" id="PF00751">
    <property type="entry name" value="DM"/>
    <property type="match status" value="1"/>
</dbReference>
<evidence type="ECO:0000256" key="2">
    <source>
        <dbReference type="ARBA" id="ARBA00022833"/>
    </source>
</evidence>
<dbReference type="GO" id="GO:0007548">
    <property type="term" value="P:sex differentiation"/>
    <property type="evidence" value="ECO:0007669"/>
    <property type="project" value="TreeGrafter"/>
</dbReference>
<keyword evidence="4 5" id="KW-0539">Nucleus</keyword>
<organism evidence="8">
    <name type="scientific">Sagmariasus verreauxi</name>
    <name type="common">green rock lobster</name>
    <dbReference type="NCBI Taxonomy" id="1412110"/>
    <lineage>
        <taxon>Eukaryota</taxon>
        <taxon>Metazoa</taxon>
        <taxon>Ecdysozoa</taxon>
        <taxon>Arthropoda</taxon>
        <taxon>Crustacea</taxon>
        <taxon>Multicrustacea</taxon>
        <taxon>Malacostraca</taxon>
        <taxon>Eumalacostraca</taxon>
        <taxon>Eucarida</taxon>
        <taxon>Decapoda</taxon>
        <taxon>Pleocyemata</taxon>
        <taxon>Achelata</taxon>
        <taxon>Palinuroidea</taxon>
        <taxon>Palinuridae</taxon>
        <taxon>Sagmariasus</taxon>
    </lineage>
</organism>
<keyword evidence="1 5" id="KW-0479">Metal-binding</keyword>
<sequence>MSIEYDRQEGERNKRQQHCTFCKNHGKNLRKSNHKCQHEECECLLCQLTRVSRLVMRHQQRLWRHLKDASSREDTEDAAAHGPAAASSKQQKCDMCRNHGVMKEKRAHKNACPYQDCLCALCGLTKKRRDVMRHQQRVRRSCGEPVPCRRSPPCPWWRLTWGSPLLWTPGSITTPPSPV</sequence>
<dbReference type="Gene3D" id="4.10.1040.10">
    <property type="entry name" value="DM DNA-binding domain"/>
    <property type="match status" value="2"/>
</dbReference>
<evidence type="ECO:0000256" key="3">
    <source>
        <dbReference type="ARBA" id="ARBA00023125"/>
    </source>
</evidence>
<dbReference type="InterPro" id="IPR036407">
    <property type="entry name" value="DM_DNA-bd_sf"/>
</dbReference>
<evidence type="ECO:0000256" key="1">
    <source>
        <dbReference type="ARBA" id="ARBA00022723"/>
    </source>
</evidence>
<dbReference type="InterPro" id="IPR001275">
    <property type="entry name" value="DM_DNA-bd"/>
</dbReference>
<name>A0A286QJW3_9EUCA</name>
<dbReference type="GO" id="GO:0005634">
    <property type="term" value="C:nucleus"/>
    <property type="evidence" value="ECO:0007669"/>
    <property type="project" value="UniProtKB-SubCell"/>
</dbReference>
<dbReference type="GO" id="GO:0000978">
    <property type="term" value="F:RNA polymerase II cis-regulatory region sequence-specific DNA binding"/>
    <property type="evidence" value="ECO:0007669"/>
    <property type="project" value="TreeGrafter"/>
</dbReference>
<reference evidence="8" key="1">
    <citation type="journal article" date="2017" name="Dev. Biol.">
        <title>Y-linked iDmrt1 paralogue (iDMY) in the Eastern spiny lobster, Sagmariasus verreauxi: The first invertebrate sex-linked Dmrt.</title>
        <authorList>
            <person name="Chandler J.C."/>
            <person name="Fitzgibbon Q.P."/>
            <person name="Smith G."/>
            <person name="Elizur A."/>
            <person name="Ventura T."/>
        </authorList>
    </citation>
    <scope>NUCLEOTIDE SEQUENCE</scope>
</reference>
<dbReference type="PROSITE" id="PS50809">
    <property type="entry name" value="DM_2"/>
    <property type="match status" value="1"/>
</dbReference>
<keyword evidence="3 5" id="KW-0238">DNA-binding</keyword>
<dbReference type="InterPro" id="IPR026607">
    <property type="entry name" value="DMRT"/>
</dbReference>
<evidence type="ECO:0000256" key="4">
    <source>
        <dbReference type="ARBA" id="ARBA00023242"/>
    </source>
</evidence>
<evidence type="ECO:0000256" key="6">
    <source>
        <dbReference type="SAM" id="MobiDB-lite"/>
    </source>
</evidence>
<feature type="DNA-binding region" description="DM" evidence="5">
    <location>
        <begin position="93"/>
        <end position="140"/>
    </location>
</feature>
<evidence type="ECO:0000313" key="8">
    <source>
        <dbReference type="EMBL" id="ARK36623.1"/>
    </source>
</evidence>
<feature type="region of interest" description="Disordered" evidence="6">
    <location>
        <begin position="65"/>
        <end position="86"/>
    </location>
</feature>
<accession>A0A286QJW3</accession>
<dbReference type="GO" id="GO:0000981">
    <property type="term" value="F:DNA-binding transcription factor activity, RNA polymerase II-specific"/>
    <property type="evidence" value="ECO:0007669"/>
    <property type="project" value="TreeGrafter"/>
</dbReference>
<dbReference type="PANTHER" id="PTHR12322:SF116">
    <property type="entry name" value="DOUBLESEX-MAB RELATED 99B"/>
    <property type="match status" value="1"/>
</dbReference>
<feature type="domain" description="DM" evidence="7">
    <location>
        <begin position="93"/>
        <end position="140"/>
    </location>
</feature>
<dbReference type="PANTHER" id="PTHR12322">
    <property type="entry name" value="DOUBLESEX AND MAB-3 RELATED TRANSCRIPTION FACTOR DMRT"/>
    <property type="match status" value="1"/>
</dbReference>
<dbReference type="SMART" id="SM00301">
    <property type="entry name" value="DM"/>
    <property type="match status" value="2"/>
</dbReference>
<dbReference type="EMBL" id="KY427009">
    <property type="protein sequence ID" value="ARK36623.1"/>
    <property type="molecule type" value="mRNA"/>
</dbReference>
<keyword evidence="2 5" id="KW-0862">Zinc</keyword>